<proteinExistence type="predicted"/>
<keyword evidence="1" id="KW-0472">Membrane</keyword>
<reference evidence="2" key="1">
    <citation type="submission" date="2019-11" db="EMBL/GenBank/DDBJ databases">
        <authorList>
            <person name="Feng L."/>
        </authorList>
    </citation>
    <scope>NUCLEOTIDE SEQUENCE</scope>
    <source>
        <strain evidence="2">SparasanguinisLFYP13</strain>
    </source>
</reference>
<keyword evidence="1" id="KW-0812">Transmembrane</keyword>
<evidence type="ECO:0000313" key="2">
    <source>
        <dbReference type="EMBL" id="VYU32557.1"/>
    </source>
</evidence>
<sequence>MANVDNYIILCFIVATAILLAIQFIGDRLFDWLVDLPQKLFTKDSDKYKEKHSSEKEGSEQ</sequence>
<organism evidence="2">
    <name type="scientific">Streptococcus parasanguinis</name>
    <dbReference type="NCBI Taxonomy" id="1318"/>
    <lineage>
        <taxon>Bacteria</taxon>
        <taxon>Bacillati</taxon>
        <taxon>Bacillota</taxon>
        <taxon>Bacilli</taxon>
        <taxon>Lactobacillales</taxon>
        <taxon>Streptococcaceae</taxon>
        <taxon>Streptococcus</taxon>
    </lineage>
</organism>
<dbReference type="EMBL" id="CACRUC010000019">
    <property type="protein sequence ID" value="VYU32557.1"/>
    <property type="molecule type" value="Genomic_DNA"/>
</dbReference>
<keyword evidence="1" id="KW-1133">Transmembrane helix</keyword>
<feature type="transmembrane region" description="Helical" evidence="1">
    <location>
        <begin position="7"/>
        <end position="26"/>
    </location>
</feature>
<gene>
    <name evidence="2" type="ORF">SPLFYP13_01554</name>
</gene>
<evidence type="ECO:0000256" key="1">
    <source>
        <dbReference type="SAM" id="Phobius"/>
    </source>
</evidence>
<protein>
    <submittedName>
        <fullName evidence="2">Uncharacterized protein</fullName>
    </submittedName>
</protein>
<name>A0A6N3E489_STRPA</name>
<dbReference type="AlphaFoldDB" id="A0A6N3E489"/>
<dbReference type="RefSeq" id="WP_061604715.1">
    <property type="nucleotide sequence ID" value="NZ_CACRUC010000019.1"/>
</dbReference>
<accession>A0A6N3E489</accession>